<dbReference type="InterPro" id="IPR052698">
    <property type="entry name" value="MoCofactor_Util/Proc"/>
</dbReference>
<gene>
    <name evidence="3" type="ORF">IQ10_03089</name>
</gene>
<dbReference type="EMBL" id="VLKZ01000009">
    <property type="protein sequence ID" value="TWI54536.1"/>
    <property type="molecule type" value="Genomic_DNA"/>
</dbReference>
<evidence type="ECO:0000259" key="2">
    <source>
        <dbReference type="Pfam" id="PF13478"/>
    </source>
</evidence>
<dbReference type="Gene3D" id="3.40.50.720">
    <property type="entry name" value="NAD(P)-binding Rossmann-like Domain"/>
    <property type="match status" value="1"/>
</dbReference>
<dbReference type="AlphaFoldDB" id="A0A562QES1"/>
<feature type="domain" description="XdhC- CoxI" evidence="1">
    <location>
        <begin position="16"/>
        <end position="78"/>
    </location>
</feature>
<sequence length="357" mass="41017">MKELYKYLNIMKSKPDQSFALATVIQVKGSAYRHEGAKMLFSENGEQYGMISGGCLEEDLSSYAQEAMTLQKHQTVTYNLRIEDDLGWGKGAGCNGEITILLEPIKWNDTKHFLSRVLERLERGERLVSISDLSRQKDGVRLFVAEDGEVIGTRLPHLKKVVMPTVNQMFKTERTFEYQHFIELNTTFMFELHEPQDTLYIFGAGTDAEPLVKRAAEFDFLPVVIDPRESRCKRACFPNASSFIIEHPENFLAKNCLKKNSYVLIMTHQFQQDQQILTYFLEQENRPKYVGILGPKKRTEKLVASLPLPEWIHSPVGISIHAEGAEEISISILGELIQVRNEKRMLMRKKKKRETVV</sequence>
<proteinExistence type="predicted"/>
<evidence type="ECO:0000313" key="3">
    <source>
        <dbReference type="EMBL" id="TWI54536.1"/>
    </source>
</evidence>
<dbReference type="PANTHER" id="PTHR30388">
    <property type="entry name" value="ALDEHYDE OXIDOREDUCTASE MOLYBDENUM COFACTOR ASSEMBLY PROTEIN"/>
    <property type="match status" value="1"/>
</dbReference>
<dbReference type="PANTHER" id="PTHR30388:SF6">
    <property type="entry name" value="XANTHINE DEHYDROGENASE SUBUNIT A-RELATED"/>
    <property type="match status" value="1"/>
</dbReference>
<comment type="caution">
    <text evidence="3">The sequence shown here is derived from an EMBL/GenBank/DDBJ whole genome shotgun (WGS) entry which is preliminary data.</text>
</comment>
<dbReference type="InterPro" id="IPR003777">
    <property type="entry name" value="XdhC_CoxI"/>
</dbReference>
<dbReference type="Pfam" id="PF02625">
    <property type="entry name" value="XdhC_CoxI"/>
    <property type="match status" value="1"/>
</dbReference>
<feature type="domain" description="XdhC Rossmann" evidence="2">
    <location>
        <begin position="199"/>
        <end position="336"/>
    </location>
</feature>
<dbReference type="InterPro" id="IPR027051">
    <property type="entry name" value="XdhC_Rossmann_dom"/>
</dbReference>
<accession>A0A562QES1</accession>
<evidence type="ECO:0000313" key="4">
    <source>
        <dbReference type="Proteomes" id="UP000315711"/>
    </source>
</evidence>
<dbReference type="Pfam" id="PF13478">
    <property type="entry name" value="XdhC_C"/>
    <property type="match status" value="1"/>
</dbReference>
<dbReference type="Proteomes" id="UP000315711">
    <property type="component" value="Unassembled WGS sequence"/>
</dbReference>
<dbReference type="RefSeq" id="WP_144451321.1">
    <property type="nucleotide sequence ID" value="NZ_VLKZ01000009.1"/>
</dbReference>
<evidence type="ECO:0000259" key="1">
    <source>
        <dbReference type="Pfam" id="PF02625"/>
    </source>
</evidence>
<dbReference type="OrthoDB" id="9773039at2"/>
<keyword evidence="4" id="KW-1185">Reference proteome</keyword>
<organism evidence="3 4">
    <name type="scientific">Halalkalibacter nanhaiisediminis</name>
    <dbReference type="NCBI Taxonomy" id="688079"/>
    <lineage>
        <taxon>Bacteria</taxon>
        <taxon>Bacillati</taxon>
        <taxon>Bacillota</taxon>
        <taxon>Bacilli</taxon>
        <taxon>Bacillales</taxon>
        <taxon>Bacillaceae</taxon>
        <taxon>Halalkalibacter</taxon>
    </lineage>
</organism>
<protein>
    <submittedName>
        <fullName evidence="3">Xanthine dehydrogenase accessory factor</fullName>
    </submittedName>
</protein>
<reference evidence="3 4" key="1">
    <citation type="journal article" date="2015" name="Stand. Genomic Sci.">
        <title>Genomic Encyclopedia of Bacterial and Archaeal Type Strains, Phase III: the genomes of soil and plant-associated and newly described type strains.</title>
        <authorList>
            <person name="Whitman W.B."/>
            <person name="Woyke T."/>
            <person name="Klenk H.P."/>
            <person name="Zhou Y."/>
            <person name="Lilburn T.G."/>
            <person name="Beck B.J."/>
            <person name="De Vos P."/>
            <person name="Vandamme P."/>
            <person name="Eisen J.A."/>
            <person name="Garrity G."/>
            <person name="Hugenholtz P."/>
            <person name="Kyrpides N.C."/>
        </authorList>
    </citation>
    <scope>NUCLEOTIDE SEQUENCE [LARGE SCALE GENOMIC DNA]</scope>
    <source>
        <strain evidence="3 4">CGMCC 1.10116</strain>
    </source>
</reference>
<name>A0A562QES1_9BACI</name>